<proteinExistence type="predicted"/>
<evidence type="ECO:0008006" key="4">
    <source>
        <dbReference type="Google" id="ProtNLM"/>
    </source>
</evidence>
<dbReference type="RefSeq" id="WP_345650246.1">
    <property type="nucleotide sequence ID" value="NZ_BAABEP010000034.1"/>
</dbReference>
<accession>A0ABP7FPA2</accession>
<name>A0ABP7FPA2_9ACTN</name>
<evidence type="ECO:0000313" key="3">
    <source>
        <dbReference type="Proteomes" id="UP001499884"/>
    </source>
</evidence>
<sequence>MALTAGQIAGAIVHGHTGGPRAEGTGGTKDEIARRGETTVSGRAAGRIAAQAAREALVPHPHAGAQATADTRRGRTKIALEIDLPYPLDIDAVCARVRQHVAERTAALTGIPVVSVDVLVGRLTPVRALNTERVV</sequence>
<protein>
    <recommendedName>
        <fullName evidence="4">Asp23/Gls24 family envelope stress response protein</fullName>
    </recommendedName>
</protein>
<organism evidence="2 3">
    <name type="scientific">Streptomyces tremellae</name>
    <dbReference type="NCBI Taxonomy" id="1124239"/>
    <lineage>
        <taxon>Bacteria</taxon>
        <taxon>Bacillati</taxon>
        <taxon>Actinomycetota</taxon>
        <taxon>Actinomycetes</taxon>
        <taxon>Kitasatosporales</taxon>
        <taxon>Streptomycetaceae</taxon>
        <taxon>Streptomyces</taxon>
    </lineage>
</organism>
<evidence type="ECO:0000256" key="1">
    <source>
        <dbReference type="SAM" id="MobiDB-lite"/>
    </source>
</evidence>
<evidence type="ECO:0000313" key="2">
    <source>
        <dbReference type="EMBL" id="GAA3742537.1"/>
    </source>
</evidence>
<feature type="region of interest" description="Disordered" evidence="1">
    <location>
        <begin position="9"/>
        <end position="41"/>
    </location>
</feature>
<dbReference type="EMBL" id="BAABEP010000034">
    <property type="protein sequence ID" value="GAA3742537.1"/>
    <property type="molecule type" value="Genomic_DNA"/>
</dbReference>
<comment type="caution">
    <text evidence="2">The sequence shown here is derived from an EMBL/GenBank/DDBJ whole genome shotgun (WGS) entry which is preliminary data.</text>
</comment>
<feature type="compositionally biased region" description="Basic and acidic residues" evidence="1">
    <location>
        <begin position="28"/>
        <end position="37"/>
    </location>
</feature>
<gene>
    <name evidence="2" type="ORF">GCM10023082_44260</name>
</gene>
<dbReference type="Proteomes" id="UP001499884">
    <property type="component" value="Unassembled WGS sequence"/>
</dbReference>
<keyword evidence="3" id="KW-1185">Reference proteome</keyword>
<reference evidence="3" key="1">
    <citation type="journal article" date="2019" name="Int. J. Syst. Evol. Microbiol.">
        <title>The Global Catalogue of Microorganisms (GCM) 10K type strain sequencing project: providing services to taxonomists for standard genome sequencing and annotation.</title>
        <authorList>
            <consortium name="The Broad Institute Genomics Platform"/>
            <consortium name="The Broad Institute Genome Sequencing Center for Infectious Disease"/>
            <person name="Wu L."/>
            <person name="Ma J."/>
        </authorList>
    </citation>
    <scope>NUCLEOTIDE SEQUENCE [LARGE SCALE GENOMIC DNA]</scope>
    <source>
        <strain evidence="3">JCM 30846</strain>
    </source>
</reference>